<dbReference type="Pfam" id="PF02073">
    <property type="entry name" value="Peptidase_M29"/>
    <property type="match status" value="1"/>
</dbReference>
<evidence type="ECO:0000256" key="4">
    <source>
        <dbReference type="ARBA" id="ARBA00008236"/>
    </source>
</evidence>
<dbReference type="GO" id="GO:0008237">
    <property type="term" value="F:metallopeptidase activity"/>
    <property type="evidence" value="ECO:0007669"/>
    <property type="project" value="UniProtKB-KW"/>
</dbReference>
<dbReference type="GO" id="GO:0006508">
    <property type="term" value="P:proteolysis"/>
    <property type="evidence" value="ECO:0007669"/>
    <property type="project" value="UniProtKB-KW"/>
</dbReference>
<evidence type="ECO:0000313" key="11">
    <source>
        <dbReference type="Proteomes" id="UP000626844"/>
    </source>
</evidence>
<dbReference type="RefSeq" id="WP_191158953.1">
    <property type="nucleotide sequence ID" value="NZ_JACXAI010000017.1"/>
</dbReference>
<comment type="cofactor">
    <cofactor evidence="1">
        <name>Co(2+)</name>
        <dbReference type="ChEBI" id="CHEBI:48828"/>
    </cofactor>
</comment>
<dbReference type="PANTHER" id="PTHR34448:SF3">
    <property type="entry name" value="AMINOPEPTIDASE AMPS"/>
    <property type="match status" value="1"/>
</dbReference>
<keyword evidence="7" id="KW-0479">Metal-binding</keyword>
<keyword evidence="8" id="KW-0378">Hydrolase</keyword>
<evidence type="ECO:0000256" key="8">
    <source>
        <dbReference type="ARBA" id="ARBA00022801"/>
    </source>
</evidence>
<dbReference type="Gene3D" id="3.40.1830.10">
    <property type="entry name" value="Thermophilic metalloprotease (M29)"/>
    <property type="match status" value="1"/>
</dbReference>
<dbReference type="PRINTS" id="PR00919">
    <property type="entry name" value="THERMOPTASE"/>
</dbReference>
<comment type="caution">
    <text evidence="10">The sequence shown here is derived from an EMBL/GenBank/DDBJ whole genome shotgun (WGS) entry which is preliminary data.</text>
</comment>
<comment type="similarity">
    <text evidence="4">Belongs to the peptidase M29 family.</text>
</comment>
<dbReference type="AlphaFoldDB" id="A0A926NDA4"/>
<reference evidence="10" key="1">
    <citation type="submission" date="2020-09" db="EMBL/GenBank/DDBJ databases">
        <title>A novel bacterium of genus Bacillus, isolated from South China Sea.</title>
        <authorList>
            <person name="Huang H."/>
            <person name="Mo K."/>
            <person name="Hu Y."/>
        </authorList>
    </citation>
    <scope>NUCLEOTIDE SEQUENCE</scope>
    <source>
        <strain evidence="10">IB182487</strain>
    </source>
</reference>
<organism evidence="10 11">
    <name type="scientific">Metabacillus arenae</name>
    <dbReference type="NCBI Taxonomy" id="2771434"/>
    <lineage>
        <taxon>Bacteria</taxon>
        <taxon>Bacillati</taxon>
        <taxon>Bacillota</taxon>
        <taxon>Bacilli</taxon>
        <taxon>Bacillales</taxon>
        <taxon>Bacillaceae</taxon>
        <taxon>Metabacillus</taxon>
    </lineage>
</organism>
<evidence type="ECO:0000256" key="2">
    <source>
        <dbReference type="ARBA" id="ARBA00001946"/>
    </source>
</evidence>
<evidence type="ECO:0000256" key="6">
    <source>
        <dbReference type="ARBA" id="ARBA00022670"/>
    </source>
</evidence>
<evidence type="ECO:0000256" key="9">
    <source>
        <dbReference type="ARBA" id="ARBA00023049"/>
    </source>
</evidence>
<name>A0A926NDA4_9BACI</name>
<keyword evidence="5 10" id="KW-0031">Aminopeptidase</keyword>
<evidence type="ECO:0000256" key="1">
    <source>
        <dbReference type="ARBA" id="ARBA00001941"/>
    </source>
</evidence>
<proteinExistence type="inferred from homology"/>
<dbReference type="InterPro" id="IPR052170">
    <property type="entry name" value="M29_Exopeptidase"/>
</dbReference>
<keyword evidence="6" id="KW-0645">Protease</keyword>
<evidence type="ECO:0000256" key="5">
    <source>
        <dbReference type="ARBA" id="ARBA00022438"/>
    </source>
</evidence>
<dbReference type="PANTHER" id="PTHR34448">
    <property type="entry name" value="AMINOPEPTIDASE"/>
    <property type="match status" value="1"/>
</dbReference>
<accession>A0A926NDA4</accession>
<sequence length="406" mass="45022">MSNLEKYAELAVKVGVNIQKGQTLVVNASTDAAEFVRVVVRKAYETGAKHVHVNWNDDIVTRTKFELAPFEAFEEFPEWRAKEMETLAESGAAFMSVVSSSPDLLKGIDSKKIAANSKSSGKALHKFRNYIQSDKVSWTVVAAPSKEWAQKVFPNVTEQEALEMLWDAIFKAVRVDQEDPVAAWKKHDETLHTKVEYLNNKKYKALHYTAPGTDLTVDLPEKHIWVGAGSENENGDLFMANMPTEEVFTVPAKEGVNGVVASTKPLSYGGNLIDKFTLTFEKGKIVDVKAEQGEEILKELVETDEGSHFLGELALVPHQSPISESGILFYNTLFDENASNHFAIGNAYAFCIEGGKKMDKEELEANGCNSSITHVDFMIGSAEMDIDGITQDGNREPVFRNGNWAF</sequence>
<dbReference type="InterPro" id="IPR035097">
    <property type="entry name" value="M29_N-terminal"/>
</dbReference>
<gene>
    <name evidence="10" type="ORF">IC621_14050</name>
</gene>
<keyword evidence="9" id="KW-0482">Metalloprotease</keyword>
<dbReference type="GO" id="GO:0046872">
    <property type="term" value="F:metal ion binding"/>
    <property type="evidence" value="ECO:0007669"/>
    <property type="project" value="UniProtKB-KW"/>
</dbReference>
<evidence type="ECO:0000256" key="7">
    <source>
        <dbReference type="ARBA" id="ARBA00022723"/>
    </source>
</evidence>
<evidence type="ECO:0000313" key="10">
    <source>
        <dbReference type="EMBL" id="MBD1381359.1"/>
    </source>
</evidence>
<protein>
    <submittedName>
        <fullName evidence="10">Aminopeptidase</fullName>
    </submittedName>
</protein>
<comment type="cofactor">
    <cofactor evidence="3">
        <name>Zn(2+)</name>
        <dbReference type="ChEBI" id="CHEBI:29105"/>
    </cofactor>
</comment>
<dbReference type="SUPFAM" id="SSF144052">
    <property type="entry name" value="Thermophilic metalloprotease-like"/>
    <property type="match status" value="1"/>
</dbReference>
<evidence type="ECO:0000256" key="3">
    <source>
        <dbReference type="ARBA" id="ARBA00001947"/>
    </source>
</evidence>
<comment type="cofactor">
    <cofactor evidence="2">
        <name>Mg(2+)</name>
        <dbReference type="ChEBI" id="CHEBI:18420"/>
    </cofactor>
</comment>
<dbReference type="GO" id="GO:0004177">
    <property type="term" value="F:aminopeptidase activity"/>
    <property type="evidence" value="ECO:0007669"/>
    <property type="project" value="UniProtKB-KW"/>
</dbReference>
<dbReference type="InterPro" id="IPR000787">
    <property type="entry name" value="Peptidase_M29"/>
</dbReference>
<keyword evidence="11" id="KW-1185">Reference proteome</keyword>
<dbReference type="Proteomes" id="UP000626844">
    <property type="component" value="Unassembled WGS sequence"/>
</dbReference>
<dbReference type="EMBL" id="JACXAI010000017">
    <property type="protein sequence ID" value="MBD1381359.1"/>
    <property type="molecule type" value="Genomic_DNA"/>
</dbReference>